<feature type="region of interest" description="Disordered" evidence="1">
    <location>
        <begin position="17"/>
        <end position="69"/>
    </location>
</feature>
<protein>
    <recommendedName>
        <fullName evidence="2">DUF7086 domain-containing protein</fullName>
    </recommendedName>
</protein>
<dbReference type="PANTHER" id="PTHR34272">
    <property type="entry name" value="EXPRESSED PROTEIN"/>
    <property type="match status" value="1"/>
</dbReference>
<feature type="non-terminal residue" evidence="3">
    <location>
        <position position="200"/>
    </location>
</feature>
<evidence type="ECO:0000313" key="4">
    <source>
        <dbReference type="Proteomes" id="UP001341840"/>
    </source>
</evidence>
<proteinExistence type="predicted"/>
<sequence>MEDHPVNHDQWLTLSLSRPLPFPPTHSSSAAPLSQHQEPAQPRKLQTARRRAKRATKKTTKTATVPSPFPWATTKRATVHTLKYLLANKIMSISGTVECKACQKQYDMEFDLQEKFREVERFILRKIRGMHDRAPRCWMNPALPKCGLCGNTVVPVMPERKRNINWLFLFLGQMIGCCSHHQLKYFNSHQDIISTAAKNR</sequence>
<keyword evidence="4" id="KW-1185">Reference proteome</keyword>
<evidence type="ECO:0000313" key="3">
    <source>
        <dbReference type="EMBL" id="MED6134672.1"/>
    </source>
</evidence>
<feature type="compositionally biased region" description="Basic residues" evidence="1">
    <location>
        <begin position="46"/>
        <end position="60"/>
    </location>
</feature>
<accession>A0ABU6SE58</accession>
<dbReference type="PANTHER" id="PTHR34272:SF1">
    <property type="entry name" value="EXPRESSED PROTEIN"/>
    <property type="match status" value="1"/>
</dbReference>
<organism evidence="3 4">
    <name type="scientific">Stylosanthes scabra</name>
    <dbReference type="NCBI Taxonomy" id="79078"/>
    <lineage>
        <taxon>Eukaryota</taxon>
        <taxon>Viridiplantae</taxon>
        <taxon>Streptophyta</taxon>
        <taxon>Embryophyta</taxon>
        <taxon>Tracheophyta</taxon>
        <taxon>Spermatophyta</taxon>
        <taxon>Magnoliopsida</taxon>
        <taxon>eudicotyledons</taxon>
        <taxon>Gunneridae</taxon>
        <taxon>Pentapetalae</taxon>
        <taxon>rosids</taxon>
        <taxon>fabids</taxon>
        <taxon>Fabales</taxon>
        <taxon>Fabaceae</taxon>
        <taxon>Papilionoideae</taxon>
        <taxon>50 kb inversion clade</taxon>
        <taxon>dalbergioids sensu lato</taxon>
        <taxon>Dalbergieae</taxon>
        <taxon>Pterocarpus clade</taxon>
        <taxon>Stylosanthes</taxon>
    </lineage>
</organism>
<name>A0ABU6SE58_9FABA</name>
<gene>
    <name evidence="3" type="ORF">PIB30_039221</name>
</gene>
<comment type="caution">
    <text evidence="3">The sequence shown here is derived from an EMBL/GenBank/DDBJ whole genome shotgun (WGS) entry which is preliminary data.</text>
</comment>
<dbReference type="Pfam" id="PF23324">
    <property type="entry name" value="DUF7086"/>
    <property type="match status" value="1"/>
</dbReference>
<feature type="domain" description="DUF7086" evidence="2">
    <location>
        <begin position="82"/>
        <end position="200"/>
    </location>
</feature>
<evidence type="ECO:0000259" key="2">
    <source>
        <dbReference type="Pfam" id="PF23324"/>
    </source>
</evidence>
<dbReference type="Proteomes" id="UP001341840">
    <property type="component" value="Unassembled WGS sequence"/>
</dbReference>
<evidence type="ECO:0000256" key="1">
    <source>
        <dbReference type="SAM" id="MobiDB-lite"/>
    </source>
</evidence>
<reference evidence="3 4" key="1">
    <citation type="journal article" date="2023" name="Plants (Basel)">
        <title>Bridging the Gap: Combining Genomics and Transcriptomics Approaches to Understand Stylosanthes scabra, an Orphan Legume from the Brazilian Caatinga.</title>
        <authorList>
            <person name="Ferreira-Neto J.R.C."/>
            <person name="da Silva M.D."/>
            <person name="Binneck E."/>
            <person name="de Melo N.F."/>
            <person name="da Silva R.H."/>
            <person name="de Melo A.L.T.M."/>
            <person name="Pandolfi V."/>
            <person name="Bustamante F.O."/>
            <person name="Brasileiro-Vidal A.C."/>
            <person name="Benko-Iseppon A.M."/>
        </authorList>
    </citation>
    <scope>NUCLEOTIDE SEQUENCE [LARGE SCALE GENOMIC DNA]</scope>
    <source>
        <tissue evidence="3">Leaves</tissue>
    </source>
</reference>
<dbReference type="InterPro" id="IPR055513">
    <property type="entry name" value="DUF7086"/>
</dbReference>
<feature type="compositionally biased region" description="Polar residues" evidence="1">
    <location>
        <begin position="25"/>
        <end position="38"/>
    </location>
</feature>
<dbReference type="EMBL" id="JASCZI010060621">
    <property type="protein sequence ID" value="MED6134672.1"/>
    <property type="molecule type" value="Genomic_DNA"/>
</dbReference>